<protein>
    <submittedName>
        <fullName evidence="6">Helix-turn-helix transcriptional regulator</fullName>
    </submittedName>
</protein>
<dbReference type="InterPro" id="IPR036388">
    <property type="entry name" value="WH-like_DNA-bd_sf"/>
</dbReference>
<keyword evidence="1" id="KW-0805">Transcription regulation</keyword>
<dbReference type="CDD" id="cd06170">
    <property type="entry name" value="LuxR_C_like"/>
    <property type="match status" value="1"/>
</dbReference>
<evidence type="ECO:0000256" key="2">
    <source>
        <dbReference type="ARBA" id="ARBA00023125"/>
    </source>
</evidence>
<dbReference type="InterPro" id="IPR029016">
    <property type="entry name" value="GAF-like_dom_sf"/>
</dbReference>
<keyword evidence="2" id="KW-0238">DNA-binding</keyword>
<feature type="region of interest" description="Disordered" evidence="4">
    <location>
        <begin position="1"/>
        <end position="23"/>
    </location>
</feature>
<feature type="compositionally biased region" description="Polar residues" evidence="4">
    <location>
        <begin position="1"/>
        <end position="11"/>
    </location>
</feature>
<dbReference type="InterPro" id="IPR016032">
    <property type="entry name" value="Sig_transdc_resp-reg_C-effctor"/>
</dbReference>
<dbReference type="InterPro" id="IPR000792">
    <property type="entry name" value="Tscrpt_reg_LuxR_C"/>
</dbReference>
<evidence type="ECO:0000313" key="7">
    <source>
        <dbReference type="Proteomes" id="UP000820669"/>
    </source>
</evidence>
<dbReference type="SUPFAM" id="SSF46894">
    <property type="entry name" value="C-terminal effector domain of the bipartite response regulators"/>
    <property type="match status" value="1"/>
</dbReference>
<evidence type="ECO:0000259" key="5">
    <source>
        <dbReference type="PROSITE" id="PS50043"/>
    </source>
</evidence>
<sequence>MWRSPGRNQRYISGGAPAAKHPIGDISCDRRHCPRTGVGGTRVRSALRNVVAARHRWPGARHALRHRCPNRSLDPITGGTEGGPVDDDVAARTVVDKLLPGRLRSLQRVSGVPVVFGGSTRPGRTGRELVITRLSGTLSDSLQDLAVHSGRGLGGAVLSRGMACRVNDYASTTTITHEYDRIVVGREKLTSIFAVPVVVRGTVHAVLYGAVRDTQPIGDRAVRTAGLIVGQMQREADDLLRAEERRKASPSPSPSPSRTALDDLAALIRGTTDPSLRERLTRIQRGLGGRPEPTAGDVACLAPRELDVLRLVAVGASNVEIAGALGLSPQTVKAYLRTAMRKLNVHNRTAAVHAARIAGVL</sequence>
<feature type="domain" description="HTH luxR-type" evidence="5">
    <location>
        <begin position="294"/>
        <end position="359"/>
    </location>
</feature>
<dbReference type="PANTHER" id="PTHR44688">
    <property type="entry name" value="DNA-BINDING TRANSCRIPTIONAL ACTIVATOR DEVR_DOSR"/>
    <property type="match status" value="1"/>
</dbReference>
<keyword evidence="7" id="KW-1185">Reference proteome</keyword>
<proteinExistence type="predicted"/>
<dbReference type="PROSITE" id="PS50043">
    <property type="entry name" value="HTH_LUXR_2"/>
    <property type="match status" value="1"/>
</dbReference>
<reference evidence="6 7" key="1">
    <citation type="submission" date="2020-04" db="EMBL/GenBank/DDBJ databases">
        <authorList>
            <person name="Klaysubun C."/>
            <person name="Duangmal K."/>
            <person name="Lipun K."/>
        </authorList>
    </citation>
    <scope>NUCLEOTIDE SEQUENCE [LARGE SCALE GENOMIC DNA]</scope>
    <source>
        <strain evidence="6 7">K10HN5</strain>
    </source>
</reference>
<name>A0ABX1SJF4_9PSEU</name>
<evidence type="ECO:0000256" key="3">
    <source>
        <dbReference type="ARBA" id="ARBA00023163"/>
    </source>
</evidence>
<accession>A0ABX1SJF4</accession>
<evidence type="ECO:0000313" key="6">
    <source>
        <dbReference type="EMBL" id="NMI00983.1"/>
    </source>
</evidence>
<dbReference type="PANTHER" id="PTHR44688:SF16">
    <property type="entry name" value="DNA-BINDING TRANSCRIPTIONAL ACTIVATOR DEVR_DOSR"/>
    <property type="match status" value="1"/>
</dbReference>
<dbReference type="PRINTS" id="PR00038">
    <property type="entry name" value="HTHLUXR"/>
</dbReference>
<gene>
    <name evidence="6" type="ORF">HF526_27315</name>
</gene>
<evidence type="ECO:0000256" key="1">
    <source>
        <dbReference type="ARBA" id="ARBA00023015"/>
    </source>
</evidence>
<dbReference type="Pfam" id="PF00196">
    <property type="entry name" value="GerE"/>
    <property type="match status" value="1"/>
</dbReference>
<comment type="caution">
    <text evidence="6">The sequence shown here is derived from an EMBL/GenBank/DDBJ whole genome shotgun (WGS) entry which is preliminary data.</text>
</comment>
<dbReference type="Gene3D" id="3.30.450.40">
    <property type="match status" value="1"/>
</dbReference>
<dbReference type="SUPFAM" id="SSF55781">
    <property type="entry name" value="GAF domain-like"/>
    <property type="match status" value="1"/>
</dbReference>
<dbReference type="EMBL" id="JAAXLA010000070">
    <property type="protein sequence ID" value="NMI00983.1"/>
    <property type="molecule type" value="Genomic_DNA"/>
</dbReference>
<dbReference type="Proteomes" id="UP000820669">
    <property type="component" value="Unassembled WGS sequence"/>
</dbReference>
<dbReference type="SMART" id="SM00421">
    <property type="entry name" value="HTH_LUXR"/>
    <property type="match status" value="1"/>
</dbReference>
<evidence type="ECO:0000256" key="4">
    <source>
        <dbReference type="SAM" id="MobiDB-lite"/>
    </source>
</evidence>
<organism evidence="6 7">
    <name type="scientific">Pseudonocardia acidicola</name>
    <dbReference type="NCBI Taxonomy" id="2724939"/>
    <lineage>
        <taxon>Bacteria</taxon>
        <taxon>Bacillati</taxon>
        <taxon>Actinomycetota</taxon>
        <taxon>Actinomycetes</taxon>
        <taxon>Pseudonocardiales</taxon>
        <taxon>Pseudonocardiaceae</taxon>
        <taxon>Pseudonocardia</taxon>
    </lineage>
</organism>
<dbReference type="Gene3D" id="1.10.10.10">
    <property type="entry name" value="Winged helix-like DNA-binding domain superfamily/Winged helix DNA-binding domain"/>
    <property type="match status" value="1"/>
</dbReference>
<keyword evidence="3" id="KW-0804">Transcription</keyword>